<evidence type="ECO:0000313" key="1">
    <source>
        <dbReference type="EMBL" id="KHD96674.1"/>
    </source>
</evidence>
<gene>
    <name evidence="1" type="ORF">GY22_14575</name>
</gene>
<dbReference type="AlphaFoldDB" id="A0A0A6VSD7"/>
<protein>
    <submittedName>
        <fullName evidence="1">Uncharacterized protein</fullName>
    </submittedName>
</protein>
<name>A0A0A6VSD7_KOCRO</name>
<accession>A0A0A6VSD7</accession>
<sequence length="225" mass="24723">MIRHLVGAESGRTDRVTAVIIPMDGATRIPVRRGIDVQLWDREQQQARPIRLIRNLDGQAALLNEEADQEFTFRIGTERSYYRGPLLTTFNPAVDGTAHVVALERRPDAPFDDVATLVRGVVVRPDPVDAGKTVPVDGSKVSVSGAEITGHQFPVTTDRRGSFALIVNIRRPGPDETPTVEARLRFEKDGAPSRTLDVTLTHGRTHVLSAPVDLEGNGPVRFTHE</sequence>
<dbReference type="RefSeq" id="WP_035929232.1">
    <property type="nucleotide sequence ID" value="NZ_JSUH01000014.1"/>
</dbReference>
<reference evidence="1 2" key="1">
    <citation type="journal article" date="2003" name="Int. J. Syst. Evol. Microbiol.">
        <title>Kocuria polaris sp. nov., an orange-pigmented psychrophilic bacterium isolated from an Antarctic cyanobacterial mat sample.</title>
        <authorList>
            <person name="Reddy G.S."/>
            <person name="Prakash J.S."/>
            <person name="Prabahar V."/>
            <person name="Matsumoto G.I."/>
            <person name="Stackebrandt E."/>
            <person name="Shivaji S."/>
        </authorList>
    </citation>
    <scope>NUCLEOTIDE SEQUENCE [LARGE SCALE GENOMIC DNA]</scope>
    <source>
        <strain evidence="1 2">CMS 76or</strain>
    </source>
</reference>
<dbReference type="OrthoDB" id="5191175at2"/>
<organism evidence="1 2">
    <name type="scientific">Kocuria rosea subsp. polaris</name>
    <dbReference type="NCBI Taxonomy" id="136273"/>
    <lineage>
        <taxon>Bacteria</taxon>
        <taxon>Bacillati</taxon>
        <taxon>Actinomycetota</taxon>
        <taxon>Actinomycetes</taxon>
        <taxon>Micrococcales</taxon>
        <taxon>Micrococcaceae</taxon>
        <taxon>Kocuria</taxon>
    </lineage>
</organism>
<dbReference type="EMBL" id="JSUH01000014">
    <property type="protein sequence ID" value="KHD96674.1"/>
    <property type="molecule type" value="Genomic_DNA"/>
</dbReference>
<evidence type="ECO:0000313" key="2">
    <source>
        <dbReference type="Proteomes" id="UP000030466"/>
    </source>
</evidence>
<dbReference type="Proteomes" id="UP000030466">
    <property type="component" value="Unassembled WGS sequence"/>
</dbReference>
<comment type="caution">
    <text evidence="1">The sequence shown here is derived from an EMBL/GenBank/DDBJ whole genome shotgun (WGS) entry which is preliminary data.</text>
</comment>
<keyword evidence="2" id="KW-1185">Reference proteome</keyword>
<proteinExistence type="predicted"/>